<feature type="compositionally biased region" description="Low complexity" evidence="10">
    <location>
        <begin position="138"/>
        <end position="157"/>
    </location>
</feature>
<evidence type="ECO:0000256" key="7">
    <source>
        <dbReference type="ARBA" id="ARBA00022777"/>
    </source>
</evidence>
<keyword evidence="4" id="KW-0597">Phosphoprotein</keyword>
<organism evidence="13 14">
    <name type="scientific">Candidatus Accumulibacter appositus</name>
    <dbReference type="NCBI Taxonomy" id="1454003"/>
    <lineage>
        <taxon>Bacteria</taxon>
        <taxon>Pseudomonadati</taxon>
        <taxon>Pseudomonadota</taxon>
        <taxon>Betaproteobacteria</taxon>
        <taxon>Candidatus Accumulibacter</taxon>
    </lineage>
</organism>
<dbReference type="InterPro" id="IPR003661">
    <property type="entry name" value="HisK_dim/P_dom"/>
</dbReference>
<dbReference type="Gene3D" id="1.10.287.130">
    <property type="match status" value="1"/>
</dbReference>
<dbReference type="STRING" id="1454003.AW10_02004"/>
<gene>
    <name evidence="13" type="primary">cusS_2</name>
    <name evidence="13" type="ORF">AW10_02004</name>
</gene>
<dbReference type="Proteomes" id="UP000021816">
    <property type="component" value="Unassembled WGS sequence"/>
</dbReference>
<dbReference type="EMBL" id="JEMX01000042">
    <property type="protein sequence ID" value="EXI80036.1"/>
    <property type="molecule type" value="Genomic_DNA"/>
</dbReference>
<evidence type="ECO:0000256" key="3">
    <source>
        <dbReference type="ARBA" id="ARBA00012438"/>
    </source>
</evidence>
<comment type="caution">
    <text evidence="13">The sequence shown here is derived from an EMBL/GenBank/DDBJ whole genome shotgun (WGS) entry which is preliminary data.</text>
</comment>
<evidence type="ECO:0000256" key="8">
    <source>
        <dbReference type="ARBA" id="ARBA00022989"/>
    </source>
</evidence>
<keyword evidence="7 13" id="KW-0418">Kinase</keyword>
<dbReference type="InterPro" id="IPR050428">
    <property type="entry name" value="TCS_sensor_his_kinase"/>
</dbReference>
<feature type="region of interest" description="Disordered" evidence="10">
    <location>
        <begin position="1"/>
        <end position="24"/>
    </location>
</feature>
<dbReference type="InterPro" id="IPR036097">
    <property type="entry name" value="HisK_dim/P_sf"/>
</dbReference>
<dbReference type="InterPro" id="IPR005467">
    <property type="entry name" value="His_kinase_dom"/>
</dbReference>
<evidence type="ECO:0000256" key="2">
    <source>
        <dbReference type="ARBA" id="ARBA00004429"/>
    </source>
</evidence>
<dbReference type="PANTHER" id="PTHR45436:SF1">
    <property type="entry name" value="SENSOR PROTEIN QSEC"/>
    <property type="match status" value="1"/>
</dbReference>
<comment type="subcellular location">
    <subcellularLocation>
        <location evidence="2">Cell inner membrane</location>
        <topology evidence="2">Multi-pass membrane protein</topology>
    </subcellularLocation>
</comment>
<feature type="domain" description="Histidine kinase" evidence="12">
    <location>
        <begin position="290"/>
        <end position="500"/>
    </location>
</feature>
<dbReference type="GO" id="GO:0000155">
    <property type="term" value="F:phosphorelay sensor kinase activity"/>
    <property type="evidence" value="ECO:0007669"/>
    <property type="project" value="InterPro"/>
</dbReference>
<dbReference type="PRINTS" id="PR00344">
    <property type="entry name" value="BCTRLSENSOR"/>
</dbReference>
<dbReference type="SMART" id="SM00387">
    <property type="entry name" value="HATPase_c"/>
    <property type="match status" value="1"/>
</dbReference>
<dbReference type="Pfam" id="PF00512">
    <property type="entry name" value="HisKA"/>
    <property type="match status" value="1"/>
</dbReference>
<keyword evidence="6 11" id="KW-0812">Transmembrane</keyword>
<dbReference type="Gene3D" id="3.30.565.10">
    <property type="entry name" value="Histidine kinase-like ATPase, C-terminal domain"/>
    <property type="match status" value="1"/>
</dbReference>
<evidence type="ECO:0000313" key="13">
    <source>
        <dbReference type="EMBL" id="EXI80036.1"/>
    </source>
</evidence>
<dbReference type="CDD" id="cd00075">
    <property type="entry name" value="HATPase"/>
    <property type="match status" value="1"/>
</dbReference>
<dbReference type="GO" id="GO:0005886">
    <property type="term" value="C:plasma membrane"/>
    <property type="evidence" value="ECO:0007669"/>
    <property type="project" value="UniProtKB-SubCell"/>
</dbReference>
<accession>A0A011NXL0</accession>
<evidence type="ECO:0000313" key="14">
    <source>
        <dbReference type="Proteomes" id="UP000021816"/>
    </source>
</evidence>
<dbReference type="InterPro" id="IPR036890">
    <property type="entry name" value="HATPase_C_sf"/>
</dbReference>
<evidence type="ECO:0000256" key="11">
    <source>
        <dbReference type="SAM" id="Phobius"/>
    </source>
</evidence>
<dbReference type="Pfam" id="PF02518">
    <property type="entry name" value="HATPase_c"/>
    <property type="match status" value="1"/>
</dbReference>
<dbReference type="InterPro" id="IPR003594">
    <property type="entry name" value="HATPase_dom"/>
</dbReference>
<feature type="transmembrane region" description="Helical" evidence="11">
    <location>
        <begin position="206"/>
        <end position="229"/>
    </location>
</feature>
<dbReference type="EC" id="2.7.13.3" evidence="3"/>
<evidence type="ECO:0000256" key="5">
    <source>
        <dbReference type="ARBA" id="ARBA00022679"/>
    </source>
</evidence>
<evidence type="ECO:0000256" key="10">
    <source>
        <dbReference type="SAM" id="MobiDB-lite"/>
    </source>
</evidence>
<dbReference type="SMART" id="SM00388">
    <property type="entry name" value="HisKA"/>
    <property type="match status" value="1"/>
</dbReference>
<name>A0A011NXL0_9PROT</name>
<feature type="transmembrane region" description="Helical" evidence="11">
    <location>
        <begin position="37"/>
        <end position="57"/>
    </location>
</feature>
<comment type="catalytic activity">
    <reaction evidence="1">
        <text>ATP + protein L-histidine = ADP + protein N-phospho-L-histidine.</text>
        <dbReference type="EC" id="2.7.13.3"/>
    </reaction>
</comment>
<keyword evidence="5 13" id="KW-0808">Transferase</keyword>
<dbReference type="InterPro" id="IPR013727">
    <property type="entry name" value="2CSK_N"/>
</dbReference>
<dbReference type="InterPro" id="IPR004358">
    <property type="entry name" value="Sig_transdc_His_kin-like_C"/>
</dbReference>
<reference evidence="13 14" key="1">
    <citation type="submission" date="2014-02" db="EMBL/GenBank/DDBJ databases">
        <title>Expanding our view of genomic diversity in Candidatus Accumulibacter clades.</title>
        <authorList>
            <person name="Skennerton C.T."/>
            <person name="Barr J.J."/>
            <person name="Slater F.R."/>
            <person name="Bond P.L."/>
            <person name="Tyson G.W."/>
        </authorList>
    </citation>
    <scope>NUCLEOTIDE SEQUENCE [LARGE SCALE GENOMIC DNA]</scope>
    <source>
        <strain evidence="14">BA-92</strain>
    </source>
</reference>
<evidence type="ECO:0000256" key="1">
    <source>
        <dbReference type="ARBA" id="ARBA00000085"/>
    </source>
</evidence>
<feature type="region of interest" description="Disordered" evidence="10">
    <location>
        <begin position="129"/>
        <end position="157"/>
    </location>
</feature>
<evidence type="ECO:0000256" key="9">
    <source>
        <dbReference type="ARBA" id="ARBA00023136"/>
    </source>
</evidence>
<dbReference type="SUPFAM" id="SSF47384">
    <property type="entry name" value="Homodimeric domain of signal transducing histidine kinase"/>
    <property type="match status" value="1"/>
</dbReference>
<proteinExistence type="predicted"/>
<keyword evidence="8 11" id="KW-1133">Transmembrane helix</keyword>
<dbReference type="PANTHER" id="PTHR45436">
    <property type="entry name" value="SENSOR HISTIDINE KINASE YKOH"/>
    <property type="match status" value="1"/>
</dbReference>
<evidence type="ECO:0000256" key="4">
    <source>
        <dbReference type="ARBA" id="ARBA00022553"/>
    </source>
</evidence>
<evidence type="ECO:0000256" key="6">
    <source>
        <dbReference type="ARBA" id="ARBA00022692"/>
    </source>
</evidence>
<dbReference type="PROSITE" id="PS50109">
    <property type="entry name" value="HIS_KIN"/>
    <property type="match status" value="1"/>
</dbReference>
<dbReference type="AlphaFoldDB" id="A0A011NXL0"/>
<dbReference type="PATRIC" id="fig|1454003.3.peg.2053"/>
<feature type="compositionally biased region" description="Low complexity" evidence="10">
    <location>
        <begin position="1"/>
        <end position="16"/>
    </location>
</feature>
<dbReference type="FunFam" id="3.30.565.10:FF:000006">
    <property type="entry name" value="Sensor histidine kinase WalK"/>
    <property type="match status" value="1"/>
</dbReference>
<keyword evidence="9 11" id="KW-0472">Membrane</keyword>
<dbReference type="Pfam" id="PF08521">
    <property type="entry name" value="2CSK_N"/>
    <property type="match status" value="1"/>
</dbReference>
<sequence>MPTASASTAGAGSNSGDPGSEIGATTRRAGTTLRRSLLRALVLPIAAALLTGGVFGYRAAEKVVSSAYDQSLSNLANGIANRARVENGEVNITLSPEADALLRTDTVDSIYFRVRDDFGRIIAGDADLPPPEISRSDAAASSSAAPPATPASESATASGPRISFFDAHFRDQTIRGVRFHPIVDGHGIYVTVAETLGKRRAAIRDLLLGFGLAVFLVLAAIAAVVSYGITSGLASLDHLQSELAERSGEDLAPVDLNQVPLEIHALVRALNALLTRLQDAHTAQREFLQNAAHQLRTPLAGLQVQVELLRSQQTDQTVAENLRQSVKRVTRLANQLLALARAEGGQHLMANASSVDLAKLIDEMLDDWLRVADAKKIDFGMQRDLSTLAGDPTLLRELIANLVDNALKYTPAGGQVTLRCERVGDVVEIDVSDNGPGIPEHQRERVFERFHRLPDAPATGSGLGLAIARETVAGHRGSIAVVSTTDGEGTCVQVRLPAKPATASLANHSA</sequence>
<protein>
    <recommendedName>
        <fullName evidence="3">histidine kinase</fullName>
        <ecNumber evidence="3">2.7.13.3</ecNumber>
    </recommendedName>
</protein>
<dbReference type="SUPFAM" id="SSF55874">
    <property type="entry name" value="ATPase domain of HSP90 chaperone/DNA topoisomerase II/histidine kinase"/>
    <property type="match status" value="1"/>
</dbReference>
<dbReference type="CDD" id="cd00082">
    <property type="entry name" value="HisKA"/>
    <property type="match status" value="1"/>
</dbReference>
<evidence type="ECO:0000259" key="12">
    <source>
        <dbReference type="PROSITE" id="PS50109"/>
    </source>
</evidence>